<dbReference type="Proteomes" id="UP001501759">
    <property type="component" value="Unassembled WGS sequence"/>
</dbReference>
<evidence type="ECO:0000313" key="2">
    <source>
        <dbReference type="Proteomes" id="UP001501759"/>
    </source>
</evidence>
<sequence length="173" mass="18958">MGGSFEDILARARPREKTVMVCLAGDLAGEAERLQDELSRVSEDWEPEDLTAVHPGRALAEQLKTVHAQVREAEEPFTFRYIGDRAYSDLMAAHPAENDNEAFNSESFPRALVAASCVQPAMTVEQVAQLFEVINEGEIKKLFDAAWDVHNASDIVPFSLAASALLASLIGEK</sequence>
<dbReference type="RefSeq" id="WP_345657422.1">
    <property type="nucleotide sequence ID" value="NZ_BAABKB010000040.1"/>
</dbReference>
<comment type="caution">
    <text evidence="1">The sequence shown here is derived from an EMBL/GenBank/DDBJ whole genome shotgun (WGS) entry which is preliminary data.</text>
</comment>
<keyword evidence="2" id="KW-1185">Reference proteome</keyword>
<dbReference type="EMBL" id="BAABKB010000040">
    <property type="protein sequence ID" value="GAA5033189.1"/>
    <property type="molecule type" value="Genomic_DNA"/>
</dbReference>
<name>A0ABP9JK93_9ACTN</name>
<reference evidence="2" key="1">
    <citation type="journal article" date="2019" name="Int. J. Syst. Evol. Microbiol.">
        <title>The Global Catalogue of Microorganisms (GCM) 10K type strain sequencing project: providing services to taxonomists for standard genome sequencing and annotation.</title>
        <authorList>
            <consortium name="The Broad Institute Genomics Platform"/>
            <consortium name="The Broad Institute Genome Sequencing Center for Infectious Disease"/>
            <person name="Wu L."/>
            <person name="Ma J."/>
        </authorList>
    </citation>
    <scope>NUCLEOTIDE SEQUENCE [LARGE SCALE GENOMIC DNA]</scope>
    <source>
        <strain evidence="2">JCM 18409</strain>
    </source>
</reference>
<evidence type="ECO:0000313" key="1">
    <source>
        <dbReference type="EMBL" id="GAA5033189.1"/>
    </source>
</evidence>
<organism evidence="1 2">
    <name type="scientific">Streptomyces siamensis</name>
    <dbReference type="NCBI Taxonomy" id="1274986"/>
    <lineage>
        <taxon>Bacteria</taxon>
        <taxon>Bacillati</taxon>
        <taxon>Actinomycetota</taxon>
        <taxon>Actinomycetes</taxon>
        <taxon>Kitasatosporales</taxon>
        <taxon>Streptomycetaceae</taxon>
        <taxon>Streptomyces</taxon>
    </lineage>
</organism>
<protein>
    <submittedName>
        <fullName evidence="1">Uncharacterized protein</fullName>
    </submittedName>
</protein>
<gene>
    <name evidence="1" type="ORF">GCM10023335_76420</name>
</gene>
<proteinExistence type="predicted"/>
<accession>A0ABP9JK93</accession>